<keyword evidence="3" id="KW-1185">Reference proteome</keyword>
<proteinExistence type="predicted"/>
<dbReference type="Proteomes" id="UP000324222">
    <property type="component" value="Unassembled WGS sequence"/>
</dbReference>
<evidence type="ECO:0000256" key="1">
    <source>
        <dbReference type="SAM" id="MobiDB-lite"/>
    </source>
</evidence>
<feature type="compositionally biased region" description="Polar residues" evidence="1">
    <location>
        <begin position="67"/>
        <end position="77"/>
    </location>
</feature>
<feature type="region of interest" description="Disordered" evidence="1">
    <location>
        <begin position="12"/>
        <end position="77"/>
    </location>
</feature>
<evidence type="ECO:0000313" key="3">
    <source>
        <dbReference type="Proteomes" id="UP000324222"/>
    </source>
</evidence>
<reference evidence="2 3" key="1">
    <citation type="submission" date="2019-05" db="EMBL/GenBank/DDBJ databases">
        <title>Another draft genome of Portunus trituberculatus and its Hox gene families provides insights of decapod evolution.</title>
        <authorList>
            <person name="Jeong J.-H."/>
            <person name="Song I."/>
            <person name="Kim S."/>
            <person name="Choi T."/>
            <person name="Kim D."/>
            <person name="Ryu S."/>
            <person name="Kim W."/>
        </authorList>
    </citation>
    <scope>NUCLEOTIDE SEQUENCE [LARGE SCALE GENOMIC DNA]</scope>
    <source>
        <tissue evidence="2">Muscle</tissue>
    </source>
</reference>
<comment type="caution">
    <text evidence="2">The sequence shown here is derived from an EMBL/GenBank/DDBJ whole genome shotgun (WGS) entry which is preliminary data.</text>
</comment>
<dbReference type="EMBL" id="VSRR010005480">
    <property type="protein sequence ID" value="MPC42552.1"/>
    <property type="molecule type" value="Genomic_DNA"/>
</dbReference>
<name>A0A5B7F807_PORTR</name>
<sequence length="77" mass="8447">MQPLVFIASIPSHFDVPPGPFHPSPATPSPSEPGKDPTAPQHPSVILEASNKWREQEKKKKTKNNELYTSSKVADSL</sequence>
<accession>A0A5B7F807</accession>
<dbReference type="AlphaFoldDB" id="A0A5B7F807"/>
<organism evidence="2 3">
    <name type="scientific">Portunus trituberculatus</name>
    <name type="common">Swimming crab</name>
    <name type="synonym">Neptunus trituberculatus</name>
    <dbReference type="NCBI Taxonomy" id="210409"/>
    <lineage>
        <taxon>Eukaryota</taxon>
        <taxon>Metazoa</taxon>
        <taxon>Ecdysozoa</taxon>
        <taxon>Arthropoda</taxon>
        <taxon>Crustacea</taxon>
        <taxon>Multicrustacea</taxon>
        <taxon>Malacostraca</taxon>
        <taxon>Eumalacostraca</taxon>
        <taxon>Eucarida</taxon>
        <taxon>Decapoda</taxon>
        <taxon>Pleocyemata</taxon>
        <taxon>Brachyura</taxon>
        <taxon>Eubrachyura</taxon>
        <taxon>Portunoidea</taxon>
        <taxon>Portunidae</taxon>
        <taxon>Portuninae</taxon>
        <taxon>Portunus</taxon>
    </lineage>
</organism>
<feature type="compositionally biased region" description="Pro residues" evidence="1">
    <location>
        <begin position="17"/>
        <end position="31"/>
    </location>
</feature>
<evidence type="ECO:0000313" key="2">
    <source>
        <dbReference type="EMBL" id="MPC42552.1"/>
    </source>
</evidence>
<protein>
    <submittedName>
        <fullName evidence="2">Uncharacterized protein</fullName>
    </submittedName>
</protein>
<gene>
    <name evidence="2" type="ORF">E2C01_036175</name>
</gene>